<name>A0ABQ5RPQ4_9CHLO</name>
<organism evidence="1 2">
    <name type="scientific">Volvox africanus</name>
    <dbReference type="NCBI Taxonomy" id="51714"/>
    <lineage>
        <taxon>Eukaryota</taxon>
        <taxon>Viridiplantae</taxon>
        <taxon>Chlorophyta</taxon>
        <taxon>core chlorophytes</taxon>
        <taxon>Chlorophyceae</taxon>
        <taxon>CS clade</taxon>
        <taxon>Chlamydomonadales</taxon>
        <taxon>Volvocaceae</taxon>
        <taxon>Volvox</taxon>
    </lineage>
</organism>
<sequence length="202" mass="22021">MRTALATARLASPLVTHRLVPLPKRFVLVGANSTRASSSTASSAESAPRPSWDIRLLYDGDCPLCMKEVNFLRGRNQAGKVLFVDIASPDYDPAQNAGVTFEQAMVTIHGITADGRIYTGVEVFRLVYEAVGLGYVYAITKNPAVLALANKVYDVWAKYRTRLTGREALEVLLERRRLDLAGKASCRTVVDATTGSAKQCDL</sequence>
<reference evidence="1 2" key="1">
    <citation type="journal article" date="2023" name="IScience">
        <title>Expanded male sex-determining region conserved during the evolution of homothallism in the green alga Volvox.</title>
        <authorList>
            <person name="Yamamoto K."/>
            <person name="Matsuzaki R."/>
            <person name="Mahakham W."/>
            <person name="Heman W."/>
            <person name="Sekimoto H."/>
            <person name="Kawachi M."/>
            <person name="Minakuchi Y."/>
            <person name="Toyoda A."/>
            <person name="Nozaki H."/>
        </authorList>
    </citation>
    <scope>NUCLEOTIDE SEQUENCE [LARGE SCALE GENOMIC DNA]</scope>
    <source>
        <strain evidence="1 2">NIES-4468</strain>
    </source>
</reference>
<protein>
    <recommendedName>
        <fullName evidence="3">Thiol-disulfide oxidoreductase DCC</fullName>
    </recommendedName>
</protein>
<evidence type="ECO:0008006" key="3">
    <source>
        <dbReference type="Google" id="ProtNLM"/>
    </source>
</evidence>
<comment type="caution">
    <text evidence="1">The sequence shown here is derived from an EMBL/GenBank/DDBJ whole genome shotgun (WGS) entry which is preliminary data.</text>
</comment>
<dbReference type="InterPro" id="IPR007263">
    <property type="entry name" value="DCC1-like"/>
</dbReference>
<dbReference type="Proteomes" id="UP001165090">
    <property type="component" value="Unassembled WGS sequence"/>
</dbReference>
<dbReference type="PANTHER" id="PTHR34290">
    <property type="entry name" value="SI:CH73-390P7.2"/>
    <property type="match status" value="1"/>
</dbReference>
<accession>A0ABQ5RPQ4</accession>
<dbReference type="EMBL" id="BSDZ01000004">
    <property type="protein sequence ID" value="GLI59537.1"/>
    <property type="molecule type" value="Genomic_DNA"/>
</dbReference>
<gene>
    <name evidence="1" type="ORF">VaNZ11_001431</name>
</gene>
<evidence type="ECO:0000313" key="2">
    <source>
        <dbReference type="Proteomes" id="UP001165090"/>
    </source>
</evidence>
<evidence type="ECO:0000313" key="1">
    <source>
        <dbReference type="EMBL" id="GLI59537.1"/>
    </source>
</evidence>
<keyword evidence="2" id="KW-1185">Reference proteome</keyword>
<dbReference type="PANTHER" id="PTHR34290:SF2">
    <property type="entry name" value="OS04G0668800 PROTEIN"/>
    <property type="match status" value="1"/>
</dbReference>
<proteinExistence type="predicted"/>
<dbReference type="InterPro" id="IPR044691">
    <property type="entry name" value="DCC1_Trx"/>
</dbReference>
<dbReference type="Pfam" id="PF04134">
    <property type="entry name" value="DCC1-like"/>
    <property type="match status" value="1"/>
</dbReference>